<dbReference type="InterPro" id="IPR038299">
    <property type="entry name" value="DAO_C_sf"/>
</dbReference>
<evidence type="ECO:0000256" key="4">
    <source>
        <dbReference type="ARBA" id="ARBA00007330"/>
    </source>
</evidence>
<dbReference type="EC" id="1.1.5.3" evidence="5 11"/>
<dbReference type="Gene3D" id="3.30.9.10">
    <property type="entry name" value="D-Amino Acid Oxidase, subunit A, domain 2"/>
    <property type="match status" value="1"/>
</dbReference>
<dbReference type="Proteomes" id="UP000187203">
    <property type="component" value="Unassembled WGS sequence"/>
</dbReference>
<evidence type="ECO:0000259" key="13">
    <source>
        <dbReference type="Pfam" id="PF16901"/>
    </source>
</evidence>
<dbReference type="AlphaFoldDB" id="A0A1R3JE13"/>
<dbReference type="Pfam" id="PF16901">
    <property type="entry name" value="DAO_C"/>
    <property type="match status" value="1"/>
</dbReference>
<evidence type="ECO:0000256" key="1">
    <source>
        <dbReference type="ARBA" id="ARBA00001974"/>
    </source>
</evidence>
<dbReference type="InterPro" id="IPR000447">
    <property type="entry name" value="G3P_DH_FAD-dep"/>
</dbReference>
<dbReference type="STRING" id="93759.A0A1R3JE13"/>
<comment type="subcellular location">
    <subcellularLocation>
        <location evidence="2">Mitochondrion</location>
    </subcellularLocation>
</comment>
<dbReference type="PROSITE" id="PS00977">
    <property type="entry name" value="FAD_G3PDH_1"/>
    <property type="match status" value="1"/>
</dbReference>
<evidence type="ECO:0000256" key="6">
    <source>
        <dbReference type="ARBA" id="ARBA00022630"/>
    </source>
</evidence>
<dbReference type="FunFam" id="1.10.8.870:FF:000004">
    <property type="entry name" value="Glycerol-3-phosphate dehydrogenase"/>
    <property type="match status" value="1"/>
</dbReference>
<dbReference type="OrthoDB" id="264015at2759"/>
<organism evidence="14 15">
    <name type="scientific">Corchorus olitorius</name>
    <dbReference type="NCBI Taxonomy" id="93759"/>
    <lineage>
        <taxon>Eukaryota</taxon>
        <taxon>Viridiplantae</taxon>
        <taxon>Streptophyta</taxon>
        <taxon>Embryophyta</taxon>
        <taxon>Tracheophyta</taxon>
        <taxon>Spermatophyta</taxon>
        <taxon>Magnoliopsida</taxon>
        <taxon>eudicotyledons</taxon>
        <taxon>Gunneridae</taxon>
        <taxon>Pentapetalae</taxon>
        <taxon>rosids</taxon>
        <taxon>malvids</taxon>
        <taxon>Malvales</taxon>
        <taxon>Malvaceae</taxon>
        <taxon>Grewioideae</taxon>
        <taxon>Apeibeae</taxon>
        <taxon>Corchorus</taxon>
    </lineage>
</organism>
<accession>A0A1R3JE13</accession>
<keyword evidence="15" id="KW-1185">Reference proteome</keyword>
<keyword evidence="6 11" id="KW-0285">Flavoprotein</keyword>
<evidence type="ECO:0000259" key="12">
    <source>
        <dbReference type="Pfam" id="PF01266"/>
    </source>
</evidence>
<reference evidence="15" key="1">
    <citation type="submission" date="2013-09" db="EMBL/GenBank/DDBJ databases">
        <title>Corchorus olitorius genome sequencing.</title>
        <authorList>
            <person name="Alam M."/>
            <person name="Haque M.S."/>
            <person name="Islam M.S."/>
            <person name="Emdad E.M."/>
            <person name="Islam M.M."/>
            <person name="Ahmed B."/>
            <person name="Halim A."/>
            <person name="Hossen Q.M.M."/>
            <person name="Hossain M.Z."/>
            <person name="Ahmed R."/>
            <person name="Khan M.M."/>
            <person name="Islam R."/>
            <person name="Rashid M.M."/>
            <person name="Khan S.A."/>
            <person name="Rahman M.S."/>
            <person name="Alam M."/>
            <person name="Yahiya A.S."/>
            <person name="Khan M.S."/>
            <person name="Azam M.S."/>
            <person name="Haque T."/>
            <person name="Lashkar M.Z.H."/>
            <person name="Akhand A.I."/>
            <person name="Morshed G."/>
            <person name="Roy S."/>
            <person name="Uddin K.S."/>
            <person name="Rabeya T."/>
            <person name="Hossain A.S."/>
            <person name="Chowdhury A."/>
            <person name="Snigdha A.R."/>
            <person name="Mortoza M.S."/>
            <person name="Matin S.A."/>
            <person name="Hoque S.M.E."/>
            <person name="Islam M.K."/>
            <person name="Roy D.K."/>
            <person name="Haider R."/>
            <person name="Moosa M.M."/>
            <person name="Elias S.M."/>
            <person name="Hasan A.M."/>
            <person name="Jahan S."/>
            <person name="Shafiuddin M."/>
            <person name="Mahmood N."/>
            <person name="Shommy N.S."/>
        </authorList>
    </citation>
    <scope>NUCLEOTIDE SEQUENCE [LARGE SCALE GENOMIC DNA]</scope>
    <source>
        <strain evidence="15">cv. O-4</strain>
    </source>
</reference>
<dbReference type="PANTHER" id="PTHR11985:SF15">
    <property type="entry name" value="GLYCEROL-3-PHOSPHATE DEHYDROGENASE, MITOCHONDRIAL"/>
    <property type="match status" value="1"/>
</dbReference>
<feature type="domain" description="FAD dependent oxidoreductase" evidence="12">
    <location>
        <begin position="78"/>
        <end position="446"/>
    </location>
</feature>
<name>A0A1R3JE13_9ROSI</name>
<evidence type="ECO:0000256" key="10">
    <source>
        <dbReference type="ARBA" id="ARBA00023128"/>
    </source>
</evidence>
<dbReference type="Gene3D" id="3.50.50.60">
    <property type="entry name" value="FAD/NAD(P)-binding domain"/>
    <property type="match status" value="1"/>
</dbReference>
<comment type="catalytic activity">
    <reaction evidence="11">
        <text>a quinone + sn-glycerol 3-phosphate = dihydroxyacetone phosphate + a quinol</text>
        <dbReference type="Rhea" id="RHEA:18977"/>
        <dbReference type="ChEBI" id="CHEBI:24646"/>
        <dbReference type="ChEBI" id="CHEBI:57597"/>
        <dbReference type="ChEBI" id="CHEBI:57642"/>
        <dbReference type="ChEBI" id="CHEBI:132124"/>
        <dbReference type="EC" id="1.1.5.3"/>
    </reaction>
</comment>
<protein>
    <recommendedName>
        <fullName evidence="5 11">Glycerol-3-phosphate dehydrogenase</fullName>
        <ecNumber evidence="5 11">1.1.5.3</ecNumber>
    </recommendedName>
</protein>
<feature type="domain" description="Alpha-glycerophosphate oxidase C-terminal" evidence="13">
    <location>
        <begin position="472"/>
        <end position="607"/>
    </location>
</feature>
<dbReference type="SUPFAM" id="SSF54373">
    <property type="entry name" value="FAD-linked reductases, C-terminal domain"/>
    <property type="match status" value="1"/>
</dbReference>
<dbReference type="SUPFAM" id="SSF51905">
    <property type="entry name" value="FAD/NAD(P)-binding domain"/>
    <property type="match status" value="1"/>
</dbReference>
<dbReference type="Pfam" id="PF01266">
    <property type="entry name" value="DAO"/>
    <property type="match status" value="1"/>
</dbReference>
<dbReference type="PRINTS" id="PR01001">
    <property type="entry name" value="FADG3PDH"/>
</dbReference>
<evidence type="ECO:0000313" key="15">
    <source>
        <dbReference type="Proteomes" id="UP000187203"/>
    </source>
</evidence>
<sequence length="637" mass="69673">MSATATRLRRFAVATAAIAVTAGGGAILFPPSVSANDRAGGPAVESVRQMINDPKAIVPSRTVQESALISASSANPLDILVVGGGATGCGVALDAATRGLRVGLVEREDFSSGTSSRSTKLIHGGVRYLEKAVFNLDYGQLKLVFHALEERKQVIENAPHLCHALPCMTPCFDWFEVVYYWMGLKLYDLVAGRRLLHLSRYYSAQESIELFPTLARKGNDKNLRGTVVYYDGQMNDSRLNVGLACTAALAGAAVLNHAEVVSFLKDEATGRIIGARIRNNLSGQEFDTYAKVVVNAAGPFCDSVRKMANKDAQSMICPSSGVHIVLPDYYSPEGMGLIVPKTKDGRVVFMLPWLGRTVAGTTDSNTSITPLPEPHEDEIQFILDAICDYLNVKVRRTDVLSAWSGIRPLAVDPKAKNTESISRDHVVTEDYPGLVTITGGKWTTYRRTIFSMAEDAVDEAIKSGKLSPINESITSNLRLIGGDGWEPSFFTVLAQQYVRMKKSYGGKVVPGVMDTAAAKHLSHAYGRRAEWVATIAQTENLGKRLAHGYPYLEAEVAYCARNEYCESAVDFIARRSRLAFLDTDAAGRALPRVIEILAAEHKWDKSRQAQEMQKAKEFLETFKSSKNAQFHDGKHKK</sequence>
<comment type="pathway">
    <text evidence="3">Polyol metabolism; glycerol degradation via glycerol kinase pathway; glycerone phosphate from sn-glycerol 3-phosphate (anaerobic route): step 1/1.</text>
</comment>
<dbReference type="EMBL" id="AWUE01016298">
    <property type="protein sequence ID" value="OMO93070.1"/>
    <property type="molecule type" value="Genomic_DNA"/>
</dbReference>
<proteinExistence type="inferred from homology"/>
<keyword evidence="10" id="KW-0496">Mitochondrion</keyword>
<comment type="cofactor">
    <cofactor evidence="1 11">
        <name>FAD</name>
        <dbReference type="ChEBI" id="CHEBI:57692"/>
    </cofactor>
</comment>
<evidence type="ECO:0000256" key="2">
    <source>
        <dbReference type="ARBA" id="ARBA00004173"/>
    </source>
</evidence>
<keyword evidence="8" id="KW-0809">Transit peptide</keyword>
<dbReference type="Gene3D" id="1.10.8.870">
    <property type="entry name" value="Alpha-glycerophosphate oxidase, cap domain"/>
    <property type="match status" value="1"/>
</dbReference>
<evidence type="ECO:0000313" key="14">
    <source>
        <dbReference type="EMBL" id="OMO93070.1"/>
    </source>
</evidence>
<evidence type="ECO:0000256" key="7">
    <source>
        <dbReference type="ARBA" id="ARBA00022827"/>
    </source>
</evidence>
<gene>
    <name evidence="14" type="ORF">COLO4_17137</name>
</gene>
<evidence type="ECO:0000256" key="5">
    <source>
        <dbReference type="ARBA" id="ARBA00013029"/>
    </source>
</evidence>
<keyword evidence="9 11" id="KW-0560">Oxidoreductase</keyword>
<evidence type="ECO:0000256" key="8">
    <source>
        <dbReference type="ARBA" id="ARBA00022946"/>
    </source>
</evidence>
<dbReference type="PANTHER" id="PTHR11985">
    <property type="entry name" value="GLYCEROL-3-PHOSPHATE DEHYDROGENASE"/>
    <property type="match status" value="1"/>
</dbReference>
<evidence type="ECO:0000256" key="3">
    <source>
        <dbReference type="ARBA" id="ARBA00005157"/>
    </source>
</evidence>
<dbReference type="InterPro" id="IPR031656">
    <property type="entry name" value="DAO_C"/>
</dbReference>
<evidence type="ECO:0000256" key="11">
    <source>
        <dbReference type="RuleBase" id="RU361217"/>
    </source>
</evidence>
<dbReference type="InterPro" id="IPR006076">
    <property type="entry name" value="FAD-dep_OxRdtase"/>
</dbReference>
<dbReference type="GO" id="GO:0005739">
    <property type="term" value="C:mitochondrion"/>
    <property type="evidence" value="ECO:0007669"/>
    <property type="project" value="UniProtKB-SubCell"/>
</dbReference>
<comment type="similarity">
    <text evidence="4 11">Belongs to the FAD-dependent glycerol-3-phosphate dehydrogenase family.</text>
</comment>
<keyword evidence="7" id="KW-0274">FAD</keyword>
<dbReference type="InterPro" id="IPR036188">
    <property type="entry name" value="FAD/NAD-bd_sf"/>
</dbReference>
<dbReference type="GO" id="GO:0006072">
    <property type="term" value="P:glycerol-3-phosphate metabolic process"/>
    <property type="evidence" value="ECO:0007669"/>
    <property type="project" value="UniProtKB-UniRule"/>
</dbReference>
<comment type="caution">
    <text evidence="14">The sequence shown here is derived from an EMBL/GenBank/DDBJ whole genome shotgun (WGS) entry which is preliminary data.</text>
</comment>
<evidence type="ECO:0000256" key="9">
    <source>
        <dbReference type="ARBA" id="ARBA00023002"/>
    </source>
</evidence>
<dbReference type="GO" id="GO:0004368">
    <property type="term" value="F:glycerol-3-phosphate dehydrogenase (quinone) activity"/>
    <property type="evidence" value="ECO:0007669"/>
    <property type="project" value="UniProtKB-EC"/>
</dbReference>